<dbReference type="Pfam" id="PF00583">
    <property type="entry name" value="Acetyltransf_1"/>
    <property type="match status" value="2"/>
</dbReference>
<feature type="domain" description="N-acetyltransferase" evidence="1">
    <location>
        <begin position="1"/>
        <end position="170"/>
    </location>
</feature>
<keyword evidence="3" id="KW-1185">Reference proteome</keyword>
<dbReference type="Proteomes" id="UP000658690">
    <property type="component" value="Unassembled WGS sequence"/>
</dbReference>
<proteinExistence type="predicted"/>
<dbReference type="PROSITE" id="PS51186">
    <property type="entry name" value="GNAT"/>
    <property type="match status" value="2"/>
</dbReference>
<dbReference type="SUPFAM" id="SSF55729">
    <property type="entry name" value="Acyl-CoA N-acyltransferases (Nat)"/>
    <property type="match status" value="2"/>
</dbReference>
<comment type="caution">
    <text evidence="2">The sequence shown here is derived from an EMBL/GenBank/DDBJ whole genome shotgun (WGS) entry which is preliminary data.</text>
</comment>
<evidence type="ECO:0000313" key="3">
    <source>
        <dbReference type="Proteomes" id="UP000658690"/>
    </source>
</evidence>
<evidence type="ECO:0000259" key="1">
    <source>
        <dbReference type="PROSITE" id="PS51186"/>
    </source>
</evidence>
<dbReference type="RefSeq" id="WP_171691506.1">
    <property type="nucleotide sequence ID" value="NZ_WHOC01000121.1"/>
</dbReference>
<dbReference type="InterPro" id="IPR050276">
    <property type="entry name" value="MshD_Acetyltransferase"/>
</dbReference>
<organism evidence="2 3">
    <name type="scientific">Paenibacillus germinis</name>
    <dbReference type="NCBI Taxonomy" id="2654979"/>
    <lineage>
        <taxon>Bacteria</taxon>
        <taxon>Bacillati</taxon>
        <taxon>Bacillota</taxon>
        <taxon>Bacilli</taxon>
        <taxon>Bacillales</taxon>
        <taxon>Paenibacillaceae</taxon>
        <taxon>Paenibacillus</taxon>
    </lineage>
</organism>
<accession>A0ABX1Z9I4</accession>
<feature type="domain" description="N-acetyltransferase" evidence="1">
    <location>
        <begin position="175"/>
        <end position="321"/>
    </location>
</feature>
<dbReference type="PANTHER" id="PTHR43617">
    <property type="entry name" value="L-AMINO ACID N-ACETYLTRANSFERASE"/>
    <property type="match status" value="1"/>
</dbReference>
<dbReference type="Gene3D" id="3.40.630.30">
    <property type="match status" value="2"/>
</dbReference>
<name>A0ABX1Z9I4_9BACL</name>
<dbReference type="EMBL" id="WHOC01000121">
    <property type="protein sequence ID" value="NOU88490.1"/>
    <property type="molecule type" value="Genomic_DNA"/>
</dbReference>
<evidence type="ECO:0000313" key="2">
    <source>
        <dbReference type="EMBL" id="NOU88490.1"/>
    </source>
</evidence>
<dbReference type="InterPro" id="IPR000182">
    <property type="entry name" value="GNAT_dom"/>
</dbReference>
<dbReference type="CDD" id="cd04301">
    <property type="entry name" value="NAT_SF"/>
    <property type="match status" value="1"/>
</dbReference>
<reference evidence="2 3" key="1">
    <citation type="submission" date="2019-10" db="EMBL/GenBank/DDBJ databases">
        <title>Description of Paenibacillus choica sp. nov.</title>
        <authorList>
            <person name="Carlier A."/>
            <person name="Qi S."/>
        </authorList>
    </citation>
    <scope>NUCLEOTIDE SEQUENCE [LARGE SCALE GENOMIC DNA]</scope>
    <source>
        <strain evidence="2 3">LMG 31460</strain>
    </source>
</reference>
<protein>
    <submittedName>
        <fullName evidence="2">GNAT family N-acetyltransferase</fullName>
    </submittedName>
</protein>
<gene>
    <name evidence="2" type="ORF">GC102_22430</name>
</gene>
<dbReference type="InterPro" id="IPR016181">
    <property type="entry name" value="Acyl_CoA_acyltransferase"/>
</dbReference>
<sequence>MNVERMNEVHLGEISTLWNRELGEAFPMRLRLLRQNIAQDRNWLREGSWVALEPGTNRVIGFVIAKIARADAVRAGIPQGLGWLQALLVDSAHRGRGVGRALLLRAEAALREVGATRIQLGNDLHSRIFPGVPEELGEARAWFERQGYAYQDTVHDLLLAYAAEDAVSLPAAPGATFRVAEPADRDALHAFMARCFPGAWAYQHRDYWERGGTGRELVVLERDGAIVGFCRMNDSASPLLAQNIYWTPLFDEELGGIGPLGIDESCRGLKYGISIVQAAIHYLRERGVRRIVIDTTPFVDFYGKLGYRTWKSYAKYAKALE</sequence>